<dbReference type="SUPFAM" id="SSF56322">
    <property type="entry name" value="ADC synthase"/>
    <property type="match status" value="1"/>
</dbReference>
<keyword evidence="2" id="KW-0808">Transferase</keyword>
<dbReference type="InterPro" id="IPR005802">
    <property type="entry name" value="ADC_synth_comp_1"/>
</dbReference>
<dbReference type="InterPro" id="IPR043132">
    <property type="entry name" value="BCAT-like_C"/>
</dbReference>
<dbReference type="InterPro" id="IPR043131">
    <property type="entry name" value="BCAT-like_N"/>
</dbReference>
<dbReference type="Pfam" id="PF01063">
    <property type="entry name" value="Aminotran_4"/>
    <property type="match status" value="1"/>
</dbReference>
<dbReference type="AlphaFoldDB" id="A0A4R6BVA0"/>
<dbReference type="GO" id="GO:0046820">
    <property type="term" value="F:4-amino-4-deoxychorismate synthase activity"/>
    <property type="evidence" value="ECO:0007669"/>
    <property type="project" value="UniProtKB-EC"/>
</dbReference>
<dbReference type="PANTHER" id="PTHR11236:SF50">
    <property type="entry name" value="AMINODEOXYCHORISMATE SYNTHASE COMPONENT 1"/>
    <property type="match status" value="1"/>
</dbReference>
<dbReference type="GO" id="GO:0009396">
    <property type="term" value="P:folic acid-containing compound biosynthetic process"/>
    <property type="evidence" value="ECO:0007669"/>
    <property type="project" value="InterPro"/>
</dbReference>
<dbReference type="Gene3D" id="3.60.120.10">
    <property type="entry name" value="Anthranilate synthase"/>
    <property type="match status" value="1"/>
</dbReference>
<dbReference type="PRINTS" id="PR00095">
    <property type="entry name" value="ANTSNTHASEI"/>
</dbReference>
<dbReference type="SUPFAM" id="SSF56752">
    <property type="entry name" value="D-aminoacid aminotransferase-like PLP-dependent enzymes"/>
    <property type="match status" value="1"/>
</dbReference>
<dbReference type="EMBL" id="SCWB01000005">
    <property type="protein sequence ID" value="TDM12201.1"/>
    <property type="molecule type" value="Genomic_DNA"/>
</dbReference>
<dbReference type="Gene3D" id="3.30.470.10">
    <property type="match status" value="1"/>
</dbReference>
<dbReference type="Proteomes" id="UP000294802">
    <property type="component" value="Unassembled WGS sequence"/>
</dbReference>
<dbReference type="EC" id="2.6.1.85" evidence="2"/>
<feature type="domain" description="Chorismate-utilising enzyme C-terminal" evidence="1">
    <location>
        <begin position="108"/>
        <end position="357"/>
    </location>
</feature>
<organism evidence="2 3">
    <name type="scientific">Macrococcus lamae</name>
    <dbReference type="NCBI Taxonomy" id="198484"/>
    <lineage>
        <taxon>Bacteria</taxon>
        <taxon>Bacillati</taxon>
        <taxon>Bacillota</taxon>
        <taxon>Bacilli</taxon>
        <taxon>Bacillales</taxon>
        <taxon>Staphylococcaceae</taxon>
        <taxon>Macrococcus</taxon>
    </lineage>
</organism>
<dbReference type="Gene3D" id="3.20.10.10">
    <property type="entry name" value="D-amino Acid Aminotransferase, subunit A, domain 2"/>
    <property type="match status" value="1"/>
</dbReference>
<keyword evidence="3" id="KW-1185">Reference proteome</keyword>
<dbReference type="OrthoDB" id="9803598at2"/>
<gene>
    <name evidence="2" type="primary">pabB</name>
    <name evidence="2" type="ORF">ERX29_03810</name>
</gene>
<evidence type="ECO:0000259" key="1">
    <source>
        <dbReference type="Pfam" id="PF00425"/>
    </source>
</evidence>
<protein>
    <submittedName>
        <fullName evidence="2">Aminodeoxychorismate synthase component I</fullName>
        <ecNumber evidence="2">2.6.1.85</ecNumber>
    </submittedName>
</protein>
<dbReference type="PANTHER" id="PTHR11236">
    <property type="entry name" value="AMINOBENZOATE/ANTHRANILATE SYNTHASE"/>
    <property type="match status" value="1"/>
</dbReference>
<name>A0A4R6BVA0_9STAP</name>
<dbReference type="InterPro" id="IPR015890">
    <property type="entry name" value="Chorismate_C"/>
</dbReference>
<dbReference type="NCBIfam" id="TIGR00553">
    <property type="entry name" value="pabB"/>
    <property type="match status" value="1"/>
</dbReference>
<sequence length="575" mass="65623">MIRACVQFHSMADNQPIELYFKNPVDILIASEISEVTAVLDQVEQYSQEYYVVGYTAYEAAAAFSSKMKVKSVDTYAKFYIFKEPAAPFDDCELMRPMEFQFNASKQHIVAQINHIKEQISKGNTYQVNYTVRLQSASSNAPYAVYKLLTHDQNGQYTAYIEDDDEAVISISPELFFEYDKTTGHIYTKPMKGTMPRSNSADNYNQLQYSKKDQAENVMIVDLLRNDLSRIALKNSVNVSSLFEITAYATVYQMTSTIEATLPAHISMNQLFEALYPCGSITGAPKISTMAIIDQLEDKPRGIYCGAVGIMLPDGRTIFNVPIRTLVKQGQNFVYGVGGGITVDSVPEKEYDEMVAKTQILNALKQDDFHLIETMRIDESGIKRWDYHVKRLVQSLNHFNMNYEKEQLDNIAGLTTEGTKMLRLTASDGKIFYELNEIPVIKNATAVLRPMLETDGDKLRYKTSRRDHYKVDNDRLSLYYNQKMLITEFNIGNLVYKLHDSLFTPFVHDMLAGCMRQQLIDEGMIGERNLSLSELIDNKHKIKLWMVNSLREWTEVRLESDSETINGNSVQKSVE</sequence>
<dbReference type="InterPro" id="IPR001544">
    <property type="entry name" value="Aminotrans_IV"/>
</dbReference>
<dbReference type="GO" id="GO:0000162">
    <property type="term" value="P:L-tryptophan biosynthetic process"/>
    <property type="evidence" value="ECO:0007669"/>
    <property type="project" value="TreeGrafter"/>
</dbReference>
<accession>A0A4R6BVA0</accession>
<reference evidence="2 3" key="1">
    <citation type="submission" date="2019-01" db="EMBL/GenBank/DDBJ databases">
        <title>Draft genome sequences of the type strains of six Macrococcus species.</title>
        <authorList>
            <person name="Mazhar S."/>
            <person name="Altermann E."/>
            <person name="Hill C."/>
            <person name="Mcauliffe O."/>
        </authorList>
    </citation>
    <scope>NUCLEOTIDE SEQUENCE [LARGE SCALE GENOMIC DNA]</scope>
    <source>
        <strain evidence="2 3">CCM4815</strain>
    </source>
</reference>
<evidence type="ECO:0000313" key="2">
    <source>
        <dbReference type="EMBL" id="TDM12201.1"/>
    </source>
</evidence>
<dbReference type="InterPro" id="IPR036038">
    <property type="entry name" value="Aminotransferase-like"/>
</dbReference>
<dbReference type="RefSeq" id="WP_133443370.1">
    <property type="nucleotide sequence ID" value="NZ_SCWB01000005.1"/>
</dbReference>
<dbReference type="InterPro" id="IPR005801">
    <property type="entry name" value="ADC_synthase"/>
</dbReference>
<evidence type="ECO:0000313" key="3">
    <source>
        <dbReference type="Proteomes" id="UP000294802"/>
    </source>
</evidence>
<comment type="caution">
    <text evidence="2">The sequence shown here is derived from an EMBL/GenBank/DDBJ whole genome shotgun (WGS) entry which is preliminary data.</text>
</comment>
<dbReference type="Pfam" id="PF00425">
    <property type="entry name" value="Chorismate_bind"/>
    <property type="match status" value="1"/>
</dbReference>
<dbReference type="InterPro" id="IPR019999">
    <property type="entry name" value="Anth_synth_I-like"/>
</dbReference>
<proteinExistence type="predicted"/>
<keyword evidence="2" id="KW-0032">Aminotransferase</keyword>